<keyword evidence="4" id="KW-1185">Reference proteome</keyword>
<evidence type="ECO:0000313" key="4">
    <source>
        <dbReference type="Proteomes" id="UP001432014"/>
    </source>
</evidence>
<reference evidence="3 4" key="1">
    <citation type="submission" date="2022-10" db="EMBL/GenBank/DDBJ databases">
        <title>The complete genomes of actinobacterial strains from the NBC collection.</title>
        <authorList>
            <person name="Joergensen T.S."/>
            <person name="Alvarez Arevalo M."/>
            <person name="Sterndorff E.B."/>
            <person name="Faurdal D."/>
            <person name="Vuksanovic O."/>
            <person name="Mourched A.-S."/>
            <person name="Charusanti P."/>
            <person name="Shaw S."/>
            <person name="Blin K."/>
            <person name="Weber T."/>
        </authorList>
    </citation>
    <scope>NUCLEOTIDE SEQUENCE [LARGE SCALE GENOMIC DNA]</scope>
    <source>
        <strain evidence="3 4">NBC_01247</strain>
    </source>
</reference>
<evidence type="ECO:0000313" key="3">
    <source>
        <dbReference type="EMBL" id="WUS57786.1"/>
    </source>
</evidence>
<feature type="compositionally biased region" description="Low complexity" evidence="1">
    <location>
        <begin position="187"/>
        <end position="200"/>
    </location>
</feature>
<feature type="compositionally biased region" description="Low complexity" evidence="1">
    <location>
        <begin position="113"/>
        <end position="125"/>
    </location>
</feature>
<keyword evidence="2" id="KW-1133">Transmembrane helix</keyword>
<name>A0ABZ1WAA6_9ACTN</name>
<sequence>MAASSYVFSELPPAEPNRARSGAGAPAGGRHRPAAACWAAAAGLALPLLLSPPAVASAPGEEGGALVRREADAPGGSLALRPAAAPAGAAAVSLPGLPFAALRAAAPPPPGPSTADSATDAPADAEPQAGDEPETGDGSQTGDGPSAEVPPGDPEPPDAQESPSAEPSAGPGGSATGVPAPGPSPVPTTRTPSVPDSPGAGWPGAGPGSGHQTGSLPTAEPSPAGPRPEADVLPSPAVQGPVAPSSPPTSPPAAPSVAPFADPAGPGRDARHPVPDRLLPTDRAQAYRHHYGPASPGPGGRFRVEPPAAGGTVDEDVAPAPPDAGSAGGSPQALAAGPDTVEVAGPVAAPTRWTDSSTLQLPLGAGLALIGSGLALVGLRMRRG</sequence>
<organism evidence="3 4">
    <name type="scientific">Kitasatospora herbaricolor</name>
    <dbReference type="NCBI Taxonomy" id="68217"/>
    <lineage>
        <taxon>Bacteria</taxon>
        <taxon>Bacillati</taxon>
        <taxon>Actinomycetota</taxon>
        <taxon>Actinomycetes</taxon>
        <taxon>Kitasatosporales</taxon>
        <taxon>Streptomycetaceae</taxon>
        <taxon>Kitasatospora</taxon>
    </lineage>
</organism>
<dbReference type="RefSeq" id="WP_329496428.1">
    <property type="nucleotide sequence ID" value="NZ_CP108460.1"/>
</dbReference>
<feature type="region of interest" description="Disordered" evidence="1">
    <location>
        <begin position="103"/>
        <end position="337"/>
    </location>
</feature>
<keyword evidence="2" id="KW-0812">Transmembrane</keyword>
<protein>
    <submittedName>
        <fullName evidence="3">Uncharacterized protein</fullName>
    </submittedName>
</protein>
<feature type="compositionally biased region" description="Low complexity" evidence="1">
    <location>
        <begin position="255"/>
        <end position="264"/>
    </location>
</feature>
<evidence type="ECO:0000256" key="1">
    <source>
        <dbReference type="SAM" id="MobiDB-lite"/>
    </source>
</evidence>
<dbReference type="Proteomes" id="UP001432014">
    <property type="component" value="Chromosome"/>
</dbReference>
<proteinExistence type="predicted"/>
<evidence type="ECO:0000256" key="2">
    <source>
        <dbReference type="SAM" id="Phobius"/>
    </source>
</evidence>
<feature type="compositionally biased region" description="Pro residues" evidence="1">
    <location>
        <begin position="244"/>
        <end position="254"/>
    </location>
</feature>
<keyword evidence="2" id="KW-0472">Membrane</keyword>
<feature type="compositionally biased region" description="Gly residues" evidence="1">
    <location>
        <begin position="201"/>
        <end position="211"/>
    </location>
</feature>
<dbReference type="EMBL" id="CP108482">
    <property type="protein sequence ID" value="WUS57786.1"/>
    <property type="molecule type" value="Genomic_DNA"/>
</dbReference>
<gene>
    <name evidence="3" type="ORF">OG469_21090</name>
</gene>
<feature type="region of interest" description="Disordered" evidence="1">
    <location>
        <begin position="1"/>
        <end position="32"/>
    </location>
</feature>
<feature type="transmembrane region" description="Helical" evidence="2">
    <location>
        <begin position="359"/>
        <end position="379"/>
    </location>
</feature>
<accession>A0ABZ1WAA6</accession>